<evidence type="ECO:0008006" key="3">
    <source>
        <dbReference type="Google" id="ProtNLM"/>
    </source>
</evidence>
<dbReference type="EMBL" id="JBHSBA010000011">
    <property type="protein sequence ID" value="MFC4127143.1"/>
    <property type="molecule type" value="Genomic_DNA"/>
</dbReference>
<dbReference type="Proteomes" id="UP001595767">
    <property type="component" value="Unassembled WGS sequence"/>
</dbReference>
<evidence type="ECO:0000313" key="1">
    <source>
        <dbReference type="EMBL" id="MFC4127143.1"/>
    </source>
</evidence>
<sequence>MRMRFELEETNEYAVARALFVRRCNTWARGDAVEAERLGSVLDARHASADGRLNFWSVAGARRVIVEEVLRTPECDPAGRQRIGDSVRTLIRYQAKHGLLDPRGDDLARLDAAVADAVAEDPAVGQADAAADVMDVLARWLGDDGFAERTFAQLPVELPADAELAARAADSEIVRRIRQLTEWVGCDGRKLTARGALRLADARELVTLLETGDEVAGVRTSADLPGLSLLVGWARKARVVRVVKGELRVVAKARPLLADPLALWNRLFEAYFDLDSELFPGMSPFRGMCEDVSADVLASLYSLPHPMPVVRLEVPVWLGWQDGVWFEEHADAEFYRGLCADALGRMLDVLVRLGAIERSTGVPHPEYSADLVPGVGPTESEFDDLECADLITSVGRERRLVRLTDLGRAAMRRRMLAEGREAGLIGELAEAEPAALLGVLADHYHPEAAEAEIAGWLAGHENDIEPLLTAIHHCPFRSRSAAMLRVLVEALPHGDSVLGELRHHRLLAPLAITLLIEDESLTHAELGFDEGMRAMTEGFLLLLEVAGPDEVRAQLGQLPREEREGLVSTIEAAGHPATVAVADLLEVMTTSAGRRLRMV</sequence>
<keyword evidence="2" id="KW-1185">Reference proteome</keyword>
<gene>
    <name evidence="1" type="ORF">ACFOW8_19620</name>
</gene>
<comment type="caution">
    <text evidence="1">The sequence shown here is derived from an EMBL/GenBank/DDBJ whole genome shotgun (WGS) entry which is preliminary data.</text>
</comment>
<accession>A0ABV8LAA1</accession>
<reference evidence="2" key="1">
    <citation type="journal article" date="2019" name="Int. J. Syst. Evol. Microbiol.">
        <title>The Global Catalogue of Microorganisms (GCM) 10K type strain sequencing project: providing services to taxonomists for standard genome sequencing and annotation.</title>
        <authorList>
            <consortium name="The Broad Institute Genomics Platform"/>
            <consortium name="The Broad Institute Genome Sequencing Center for Infectious Disease"/>
            <person name="Wu L."/>
            <person name="Ma J."/>
        </authorList>
    </citation>
    <scope>NUCLEOTIDE SEQUENCE [LARGE SCALE GENOMIC DNA]</scope>
    <source>
        <strain evidence="2">CGMCC 4.7204</strain>
    </source>
</reference>
<evidence type="ECO:0000313" key="2">
    <source>
        <dbReference type="Proteomes" id="UP001595767"/>
    </source>
</evidence>
<name>A0ABV8LAA1_9NOCA</name>
<protein>
    <recommendedName>
        <fullName evidence="3">Helicase XPB/Ssl2 N-terminal domain-containing protein</fullName>
    </recommendedName>
</protein>
<organism evidence="1 2">
    <name type="scientific">Nocardia rhizosphaerae</name>
    <dbReference type="NCBI Taxonomy" id="1691571"/>
    <lineage>
        <taxon>Bacteria</taxon>
        <taxon>Bacillati</taxon>
        <taxon>Actinomycetota</taxon>
        <taxon>Actinomycetes</taxon>
        <taxon>Mycobacteriales</taxon>
        <taxon>Nocardiaceae</taxon>
        <taxon>Nocardia</taxon>
    </lineage>
</organism>
<proteinExistence type="predicted"/>
<dbReference type="RefSeq" id="WP_378552339.1">
    <property type="nucleotide sequence ID" value="NZ_JBHSBA010000011.1"/>
</dbReference>